<evidence type="ECO:0000313" key="2">
    <source>
        <dbReference type="Proteomes" id="UP000603641"/>
    </source>
</evidence>
<dbReference type="Proteomes" id="UP000603641">
    <property type="component" value="Unassembled WGS sequence"/>
</dbReference>
<keyword evidence="2" id="KW-1185">Reference proteome</keyword>
<reference evidence="1 2" key="1">
    <citation type="submission" date="2020-08" db="EMBL/GenBank/DDBJ databases">
        <title>A Genomic Blueprint of the Chicken Gut Microbiome.</title>
        <authorList>
            <person name="Gilroy R."/>
            <person name="Ravi A."/>
            <person name="Getino M."/>
            <person name="Pursley I."/>
            <person name="Horton D.L."/>
            <person name="Alikhan N.-F."/>
            <person name="Baker D."/>
            <person name="Gharbi K."/>
            <person name="Hall N."/>
            <person name="Watson M."/>
            <person name="Adriaenssens E.M."/>
            <person name="Foster-Nyarko E."/>
            <person name="Jarju S."/>
            <person name="Secka A."/>
            <person name="Antonio M."/>
            <person name="Oren A."/>
            <person name="Chaudhuri R."/>
            <person name="La Ragione R.M."/>
            <person name="Hildebrand F."/>
            <person name="Pallen M.J."/>
        </authorList>
    </citation>
    <scope>NUCLEOTIDE SEQUENCE [LARGE SCALE GENOMIC DNA]</scope>
    <source>
        <strain evidence="1 2">Sa2CUA10</strain>
    </source>
</reference>
<dbReference type="RefSeq" id="WP_191752074.1">
    <property type="nucleotide sequence ID" value="NZ_JACSQM010000001.1"/>
</dbReference>
<sequence length="69" mass="8328">MRYGIMFTVKSPTNLYRKVTVMDFKRARQITFTIDEVEGDEMEDDYLKEYMRDQLEKVTTGYLDYKSSH</sequence>
<protein>
    <submittedName>
        <fullName evidence="1">Uncharacterized protein</fullName>
    </submittedName>
</protein>
<gene>
    <name evidence="1" type="ORF">H9648_01810</name>
</gene>
<accession>A0ABR8SH23</accession>
<name>A0ABR8SH23_9BACL</name>
<comment type="caution">
    <text evidence="1">The sequence shown here is derived from an EMBL/GenBank/DDBJ whole genome shotgun (WGS) entry which is preliminary data.</text>
</comment>
<dbReference type="EMBL" id="JACSQM010000001">
    <property type="protein sequence ID" value="MBD7962772.1"/>
    <property type="molecule type" value="Genomic_DNA"/>
</dbReference>
<proteinExistence type="predicted"/>
<organism evidence="1 2">
    <name type="scientific">Fictibacillus norfolkensis</name>
    <dbReference type="NCBI Taxonomy" id="2762233"/>
    <lineage>
        <taxon>Bacteria</taxon>
        <taxon>Bacillati</taxon>
        <taxon>Bacillota</taxon>
        <taxon>Bacilli</taxon>
        <taxon>Bacillales</taxon>
        <taxon>Fictibacillaceae</taxon>
        <taxon>Fictibacillus</taxon>
    </lineage>
</organism>
<evidence type="ECO:0000313" key="1">
    <source>
        <dbReference type="EMBL" id="MBD7962772.1"/>
    </source>
</evidence>